<proteinExistence type="predicted"/>
<dbReference type="EMBL" id="ML978723">
    <property type="protein sequence ID" value="KAF2086571.1"/>
    <property type="molecule type" value="Genomic_DNA"/>
</dbReference>
<accession>A0A9P4HVU6</accession>
<dbReference type="Proteomes" id="UP000799776">
    <property type="component" value="Unassembled WGS sequence"/>
</dbReference>
<protein>
    <submittedName>
        <fullName evidence="1">Uncharacterized protein</fullName>
    </submittedName>
</protein>
<dbReference type="AlphaFoldDB" id="A0A9P4HVU6"/>
<evidence type="ECO:0000313" key="1">
    <source>
        <dbReference type="EMBL" id="KAF2086571.1"/>
    </source>
</evidence>
<comment type="caution">
    <text evidence="1">The sequence shown here is derived from an EMBL/GenBank/DDBJ whole genome shotgun (WGS) entry which is preliminary data.</text>
</comment>
<evidence type="ECO:0000313" key="2">
    <source>
        <dbReference type="Proteomes" id="UP000799776"/>
    </source>
</evidence>
<sequence>MGVEDADRPRCPASTKFVDGRMDGDLQKGNYSLVFKTITAARDYQNHLAKLHKLAKDYAPTSLYSPLAPAPGADDPFDTGENQERLLRSYALVPSSHILDNNIVMYPFPDDLLGILARGGYRAVVYGNDPATGTVFHKVLLTFEGMQPSLEMISLAFYRSGRLRGLPWGIANNDVKHFNEVSGKRLEPKAYYKKFVVPFEDEGNAQRFVRAWHRQRLNWWNDEWVTPRGMEDTMINATLLW</sequence>
<dbReference type="OrthoDB" id="5332316at2759"/>
<name>A0A9P4HVU6_9PEZI</name>
<organism evidence="1 2">
    <name type="scientific">Saccharata proteae CBS 121410</name>
    <dbReference type="NCBI Taxonomy" id="1314787"/>
    <lineage>
        <taxon>Eukaryota</taxon>
        <taxon>Fungi</taxon>
        <taxon>Dikarya</taxon>
        <taxon>Ascomycota</taxon>
        <taxon>Pezizomycotina</taxon>
        <taxon>Dothideomycetes</taxon>
        <taxon>Dothideomycetes incertae sedis</taxon>
        <taxon>Botryosphaeriales</taxon>
        <taxon>Saccharataceae</taxon>
        <taxon>Saccharata</taxon>
    </lineage>
</organism>
<keyword evidence="2" id="KW-1185">Reference proteome</keyword>
<gene>
    <name evidence="1" type="ORF">K490DRAFT_57493</name>
</gene>
<reference evidence="1" key="1">
    <citation type="journal article" date="2020" name="Stud. Mycol.">
        <title>101 Dothideomycetes genomes: a test case for predicting lifestyles and emergence of pathogens.</title>
        <authorList>
            <person name="Haridas S."/>
            <person name="Albert R."/>
            <person name="Binder M."/>
            <person name="Bloem J."/>
            <person name="Labutti K."/>
            <person name="Salamov A."/>
            <person name="Andreopoulos B."/>
            <person name="Baker S."/>
            <person name="Barry K."/>
            <person name="Bills G."/>
            <person name="Bluhm B."/>
            <person name="Cannon C."/>
            <person name="Castanera R."/>
            <person name="Culley D."/>
            <person name="Daum C."/>
            <person name="Ezra D."/>
            <person name="Gonzalez J."/>
            <person name="Henrissat B."/>
            <person name="Kuo A."/>
            <person name="Liang C."/>
            <person name="Lipzen A."/>
            <person name="Lutzoni F."/>
            <person name="Magnuson J."/>
            <person name="Mondo S."/>
            <person name="Nolan M."/>
            <person name="Ohm R."/>
            <person name="Pangilinan J."/>
            <person name="Park H.-J."/>
            <person name="Ramirez L."/>
            <person name="Alfaro M."/>
            <person name="Sun H."/>
            <person name="Tritt A."/>
            <person name="Yoshinaga Y."/>
            <person name="Zwiers L.-H."/>
            <person name="Turgeon B."/>
            <person name="Goodwin S."/>
            <person name="Spatafora J."/>
            <person name="Crous P."/>
            <person name="Grigoriev I."/>
        </authorList>
    </citation>
    <scope>NUCLEOTIDE SEQUENCE</scope>
    <source>
        <strain evidence="1">CBS 121410</strain>
    </source>
</reference>